<dbReference type="EMBL" id="CZCU02000137">
    <property type="protein sequence ID" value="VXD18895.1"/>
    <property type="molecule type" value="Genomic_DNA"/>
</dbReference>
<keyword evidence="2" id="KW-1185">Reference proteome</keyword>
<comment type="caution">
    <text evidence="1">The sequence shown here is derived from an EMBL/GenBank/DDBJ whole genome shotgun (WGS) entry which is preliminary data.</text>
</comment>
<organism evidence="1 2">
    <name type="scientific">Planktothrix serta PCC 8927</name>
    <dbReference type="NCBI Taxonomy" id="671068"/>
    <lineage>
        <taxon>Bacteria</taxon>
        <taxon>Bacillati</taxon>
        <taxon>Cyanobacteriota</taxon>
        <taxon>Cyanophyceae</taxon>
        <taxon>Oscillatoriophycideae</taxon>
        <taxon>Oscillatoriales</taxon>
        <taxon>Microcoleaceae</taxon>
        <taxon>Planktothrix</taxon>
    </lineage>
</organism>
<evidence type="ECO:0000313" key="2">
    <source>
        <dbReference type="Proteomes" id="UP000184550"/>
    </source>
</evidence>
<proteinExistence type="predicted"/>
<sequence>MLSAVIHSAHGYPAFTVGTITGTPAVRPSRSSRTREGSSQCSYACTGYGPNCLTTF</sequence>
<accession>A0A7Z9BUR5</accession>
<dbReference type="Proteomes" id="UP000184550">
    <property type="component" value="Unassembled WGS sequence"/>
</dbReference>
<evidence type="ECO:0000313" key="1">
    <source>
        <dbReference type="EMBL" id="VXD18895.1"/>
    </source>
</evidence>
<reference evidence="1" key="1">
    <citation type="submission" date="2019-10" db="EMBL/GenBank/DDBJ databases">
        <authorList>
            <consortium name="Genoscope - CEA"/>
            <person name="William W."/>
        </authorList>
    </citation>
    <scope>NUCLEOTIDE SEQUENCE [LARGE SCALE GENOMIC DNA]</scope>
    <source>
        <strain evidence="1">BBR_PRJEB10992</strain>
    </source>
</reference>
<name>A0A7Z9BUR5_9CYAN</name>
<dbReference type="AlphaFoldDB" id="A0A7Z9BUR5"/>
<gene>
    <name evidence="1" type="ORF">PL8927_610057</name>
</gene>
<protein>
    <submittedName>
        <fullName evidence="1">Uncharacterized protein</fullName>
    </submittedName>
</protein>